<dbReference type="GO" id="GO:0001817">
    <property type="term" value="P:regulation of cytokine production"/>
    <property type="evidence" value="ECO:0007669"/>
    <property type="project" value="TreeGrafter"/>
</dbReference>
<dbReference type="InterPro" id="IPR013783">
    <property type="entry name" value="Ig-like_fold"/>
</dbReference>
<dbReference type="EMBL" id="AGCU01202577">
    <property type="status" value="NOT_ANNOTATED_CDS"/>
    <property type="molecule type" value="Genomic_DNA"/>
</dbReference>
<dbReference type="SUPFAM" id="SSF49899">
    <property type="entry name" value="Concanavalin A-like lectins/glucanases"/>
    <property type="match status" value="1"/>
</dbReference>
<dbReference type="InterPro" id="IPR006574">
    <property type="entry name" value="PRY"/>
</dbReference>
<evidence type="ECO:0000259" key="8">
    <source>
        <dbReference type="PROSITE" id="PS50188"/>
    </source>
</evidence>
<dbReference type="Ensembl" id="ENSPSIT00000009018.1">
    <property type="protein sequence ID" value="ENSPSIP00000008972.1"/>
    <property type="gene ID" value="ENSPSIG00000008167.1"/>
</dbReference>
<comment type="subcellular location">
    <subcellularLocation>
        <location evidence="1">Membrane</location>
        <topology evidence="1">Single-pass type I membrane protein</topology>
    </subcellularLocation>
</comment>
<dbReference type="FunFam" id="2.60.40.10:FF:000088">
    <property type="entry name" value="Butyrophilin subfamily 1 member A1"/>
    <property type="match status" value="1"/>
</dbReference>
<evidence type="ECO:0000256" key="5">
    <source>
        <dbReference type="ARBA" id="ARBA00023136"/>
    </source>
</evidence>
<keyword evidence="3" id="KW-0732">Signal</keyword>
<evidence type="ECO:0000256" key="6">
    <source>
        <dbReference type="ARBA" id="ARBA00023319"/>
    </source>
</evidence>
<dbReference type="GO" id="GO:0009897">
    <property type="term" value="C:external side of plasma membrane"/>
    <property type="evidence" value="ECO:0007669"/>
    <property type="project" value="TreeGrafter"/>
</dbReference>
<evidence type="ECO:0000256" key="7">
    <source>
        <dbReference type="SAM" id="Phobius"/>
    </source>
</evidence>
<dbReference type="Pfam" id="PF13765">
    <property type="entry name" value="PRY"/>
    <property type="match status" value="1"/>
</dbReference>
<reference evidence="10" key="4">
    <citation type="submission" date="2025-09" db="UniProtKB">
        <authorList>
            <consortium name="Ensembl"/>
        </authorList>
    </citation>
    <scope>IDENTIFICATION</scope>
</reference>
<dbReference type="InterPro" id="IPR003879">
    <property type="entry name" value="Butyrophylin_SPRY"/>
</dbReference>
<keyword evidence="4 7" id="KW-1133">Transmembrane helix</keyword>
<organism evidence="10 11">
    <name type="scientific">Pelodiscus sinensis</name>
    <name type="common">Chinese softshell turtle</name>
    <name type="synonym">Trionyx sinensis</name>
    <dbReference type="NCBI Taxonomy" id="13735"/>
    <lineage>
        <taxon>Eukaryota</taxon>
        <taxon>Metazoa</taxon>
        <taxon>Chordata</taxon>
        <taxon>Craniata</taxon>
        <taxon>Vertebrata</taxon>
        <taxon>Euteleostomi</taxon>
        <taxon>Archelosauria</taxon>
        <taxon>Testudinata</taxon>
        <taxon>Testudines</taxon>
        <taxon>Cryptodira</taxon>
        <taxon>Trionychia</taxon>
        <taxon>Trionychidae</taxon>
        <taxon>Pelodiscus</taxon>
    </lineage>
</organism>
<protein>
    <recommendedName>
        <fullName evidence="12">Butyrophilin subfamily 1 member A1</fullName>
    </recommendedName>
</protein>
<reference evidence="11" key="1">
    <citation type="submission" date="2011-10" db="EMBL/GenBank/DDBJ databases">
        <authorList>
            <consortium name="Soft-shell Turtle Genome Consortium"/>
        </authorList>
    </citation>
    <scope>NUCLEOTIDE SEQUENCE [LARGE SCALE GENOMIC DNA]</scope>
    <source>
        <strain evidence="11">Daiwa-1</strain>
    </source>
</reference>
<dbReference type="InterPro" id="IPR007110">
    <property type="entry name" value="Ig-like_dom"/>
</dbReference>
<proteinExistence type="predicted"/>
<evidence type="ECO:0000256" key="4">
    <source>
        <dbReference type="ARBA" id="ARBA00022989"/>
    </source>
</evidence>
<dbReference type="PROSITE" id="PS50188">
    <property type="entry name" value="B302_SPRY"/>
    <property type="match status" value="1"/>
</dbReference>
<dbReference type="InterPro" id="IPR036179">
    <property type="entry name" value="Ig-like_dom_sf"/>
</dbReference>
<evidence type="ECO:0000313" key="10">
    <source>
        <dbReference type="Ensembl" id="ENSPSIP00000008972.1"/>
    </source>
</evidence>
<sequence length="399" mass="44751">MSAENMEVRWFRTDFSSLVHMYRNGKEETDAQMPEYVGRTDLLRGGLRDGRVALRLRNVQPSDEGRYACYFQSVSFYSEAPLELRVAALGSTPLLSVEGYQDGGIRVVCRSVGWYPEPQVSWRDVAGQQVPPLSETKFQRDGVLFGAETSILVTPLANQNVSCSVGNSRLGQEKGSAVYIAESFFPKESPWIAVLCTLLVVQLGVIGFLIYFFTTKGPQKRRSTLICREEGRRTPTFNERCLDILPHKADVTLDPDTANPYLILSADQKPPTRPKRFVYSPCVLGQEGFTQGRHYWGVDVGRRGGWAVGVARESVSMGQDEVSLKPDAGVWAIERQWWGKSWALTNSKTPLELSRNPQRIRVSLDYEAGLVEFFDADQAKPFCVFSPGSFGGERLFPFF</sequence>
<feature type="domain" description="Ig-like" evidence="9">
    <location>
        <begin position="1"/>
        <end position="87"/>
    </location>
</feature>
<evidence type="ECO:0000256" key="3">
    <source>
        <dbReference type="ARBA" id="ARBA00022729"/>
    </source>
</evidence>
<evidence type="ECO:0000259" key="9">
    <source>
        <dbReference type="PROSITE" id="PS50835"/>
    </source>
</evidence>
<dbReference type="PRINTS" id="PR01407">
    <property type="entry name" value="BUTYPHLNCDUF"/>
</dbReference>
<evidence type="ECO:0000256" key="1">
    <source>
        <dbReference type="ARBA" id="ARBA00004479"/>
    </source>
</evidence>
<dbReference type="SMART" id="SM00589">
    <property type="entry name" value="PRY"/>
    <property type="match status" value="1"/>
</dbReference>
<dbReference type="InterPro" id="IPR053896">
    <property type="entry name" value="BTN3A2-like_Ig-C"/>
</dbReference>
<dbReference type="Pfam" id="PF00622">
    <property type="entry name" value="SPRY"/>
    <property type="match status" value="1"/>
</dbReference>
<keyword evidence="2 7" id="KW-0812">Transmembrane</keyword>
<reference evidence="10" key="3">
    <citation type="submission" date="2025-08" db="UniProtKB">
        <authorList>
            <consortium name="Ensembl"/>
        </authorList>
    </citation>
    <scope>IDENTIFICATION</scope>
</reference>
<dbReference type="InterPro" id="IPR003877">
    <property type="entry name" value="SPRY_dom"/>
</dbReference>
<feature type="transmembrane region" description="Helical" evidence="7">
    <location>
        <begin position="191"/>
        <end position="213"/>
    </location>
</feature>
<dbReference type="GO" id="GO:0005102">
    <property type="term" value="F:signaling receptor binding"/>
    <property type="evidence" value="ECO:0007669"/>
    <property type="project" value="TreeGrafter"/>
</dbReference>
<name>K7FLR2_PELSI</name>
<dbReference type="SMART" id="SM00449">
    <property type="entry name" value="SPRY"/>
    <property type="match status" value="1"/>
</dbReference>
<dbReference type="FunFam" id="2.60.40.10:FF:000208">
    <property type="entry name" value="Butyrophilin subfamily 1 member A1"/>
    <property type="match status" value="1"/>
</dbReference>
<dbReference type="SUPFAM" id="SSF48726">
    <property type="entry name" value="Immunoglobulin"/>
    <property type="match status" value="2"/>
</dbReference>
<keyword evidence="11" id="KW-1185">Reference proteome</keyword>
<evidence type="ECO:0000313" key="11">
    <source>
        <dbReference type="Proteomes" id="UP000007267"/>
    </source>
</evidence>
<accession>K7FLR2</accession>
<dbReference type="InterPro" id="IPR050504">
    <property type="entry name" value="IgSF_BTN/MOG"/>
</dbReference>
<dbReference type="GO" id="GO:0050852">
    <property type="term" value="P:T cell receptor signaling pathway"/>
    <property type="evidence" value="ECO:0007669"/>
    <property type="project" value="TreeGrafter"/>
</dbReference>
<dbReference type="InterPro" id="IPR013106">
    <property type="entry name" value="Ig_V-set"/>
</dbReference>
<reference evidence="11" key="2">
    <citation type="journal article" date="2013" name="Nat. Genet.">
        <title>The draft genomes of soft-shell turtle and green sea turtle yield insights into the development and evolution of the turtle-specific body plan.</title>
        <authorList>
            <person name="Wang Z."/>
            <person name="Pascual-Anaya J."/>
            <person name="Zadissa A."/>
            <person name="Li W."/>
            <person name="Niimura Y."/>
            <person name="Huang Z."/>
            <person name="Li C."/>
            <person name="White S."/>
            <person name="Xiong Z."/>
            <person name="Fang D."/>
            <person name="Wang B."/>
            <person name="Ming Y."/>
            <person name="Chen Y."/>
            <person name="Zheng Y."/>
            <person name="Kuraku S."/>
            <person name="Pignatelli M."/>
            <person name="Herrero J."/>
            <person name="Beal K."/>
            <person name="Nozawa M."/>
            <person name="Li Q."/>
            <person name="Wang J."/>
            <person name="Zhang H."/>
            <person name="Yu L."/>
            <person name="Shigenobu S."/>
            <person name="Wang J."/>
            <person name="Liu J."/>
            <person name="Flicek P."/>
            <person name="Searle S."/>
            <person name="Wang J."/>
            <person name="Kuratani S."/>
            <person name="Yin Y."/>
            <person name="Aken B."/>
            <person name="Zhang G."/>
            <person name="Irie N."/>
        </authorList>
    </citation>
    <scope>NUCLEOTIDE SEQUENCE [LARGE SCALE GENOMIC DNA]</scope>
    <source>
        <strain evidence="11">Daiwa-1</strain>
    </source>
</reference>
<dbReference type="InterPro" id="IPR013320">
    <property type="entry name" value="ConA-like_dom_sf"/>
</dbReference>
<dbReference type="PANTHER" id="PTHR24100">
    <property type="entry name" value="BUTYROPHILIN"/>
    <property type="match status" value="1"/>
</dbReference>
<dbReference type="PANTHER" id="PTHR24100:SF149">
    <property type="entry name" value="BG-LIKE ANTIGEN 1-RELATED"/>
    <property type="match status" value="1"/>
</dbReference>
<evidence type="ECO:0008006" key="12">
    <source>
        <dbReference type="Google" id="ProtNLM"/>
    </source>
</evidence>
<keyword evidence="5 7" id="KW-0472">Membrane</keyword>
<evidence type="ECO:0000256" key="2">
    <source>
        <dbReference type="ARBA" id="ARBA00022692"/>
    </source>
</evidence>
<dbReference type="Pfam" id="PF07686">
    <property type="entry name" value="V-set"/>
    <property type="match status" value="1"/>
</dbReference>
<dbReference type="PROSITE" id="PS50835">
    <property type="entry name" value="IG_LIKE"/>
    <property type="match status" value="1"/>
</dbReference>
<dbReference type="Pfam" id="PF22705">
    <property type="entry name" value="C2-set_3"/>
    <property type="match status" value="1"/>
</dbReference>
<dbReference type="EMBL" id="AGCU01202578">
    <property type="status" value="NOT_ANNOTATED_CDS"/>
    <property type="molecule type" value="Genomic_DNA"/>
</dbReference>
<feature type="domain" description="B30.2/SPRY" evidence="8">
    <location>
        <begin position="230"/>
        <end position="399"/>
    </location>
</feature>
<dbReference type="InterPro" id="IPR043136">
    <property type="entry name" value="B30.2/SPRY_sf"/>
</dbReference>
<keyword evidence="6" id="KW-0393">Immunoglobulin domain</keyword>
<dbReference type="OMA" id="LERFRYW"/>
<dbReference type="Gene3D" id="2.60.40.10">
    <property type="entry name" value="Immunoglobulins"/>
    <property type="match status" value="2"/>
</dbReference>
<dbReference type="GeneTree" id="ENSGT00940000153527"/>
<dbReference type="Gene3D" id="2.60.120.920">
    <property type="match status" value="1"/>
</dbReference>
<dbReference type="AlphaFoldDB" id="K7FLR2"/>
<dbReference type="Proteomes" id="UP000007267">
    <property type="component" value="Unassembled WGS sequence"/>
</dbReference>
<dbReference type="InterPro" id="IPR001870">
    <property type="entry name" value="B30.2/SPRY"/>
</dbReference>
<dbReference type="HOGENOM" id="CLU_013137_22_2_1"/>